<keyword evidence="3" id="KW-1003">Cell membrane</keyword>
<evidence type="ECO:0000256" key="5">
    <source>
        <dbReference type="ARBA" id="ARBA00022989"/>
    </source>
</evidence>
<dbReference type="FunFam" id="1.20.1070.10:FF:000282">
    <property type="entry name" value="Dopamine receptor 2"/>
    <property type="match status" value="1"/>
</dbReference>
<keyword evidence="6 10" id="KW-0297">G-protein coupled receptor</keyword>
<organism evidence="13 14">
    <name type="scientific">Cloeon dipterum</name>
    <dbReference type="NCBI Taxonomy" id="197152"/>
    <lineage>
        <taxon>Eukaryota</taxon>
        <taxon>Metazoa</taxon>
        <taxon>Ecdysozoa</taxon>
        <taxon>Arthropoda</taxon>
        <taxon>Hexapoda</taxon>
        <taxon>Insecta</taxon>
        <taxon>Pterygota</taxon>
        <taxon>Palaeoptera</taxon>
        <taxon>Ephemeroptera</taxon>
        <taxon>Pisciforma</taxon>
        <taxon>Baetidae</taxon>
        <taxon>Cloeon</taxon>
    </lineage>
</organism>
<feature type="transmembrane region" description="Helical" evidence="11">
    <location>
        <begin position="36"/>
        <end position="60"/>
    </location>
</feature>
<evidence type="ECO:0000313" key="14">
    <source>
        <dbReference type="Proteomes" id="UP000494165"/>
    </source>
</evidence>
<dbReference type="Proteomes" id="UP000494165">
    <property type="component" value="Unassembled WGS sequence"/>
</dbReference>
<evidence type="ECO:0000256" key="4">
    <source>
        <dbReference type="ARBA" id="ARBA00022692"/>
    </source>
</evidence>
<comment type="subcellular location">
    <subcellularLocation>
        <location evidence="1">Cell membrane</location>
        <topology evidence="1">Multi-pass membrane protein</topology>
    </subcellularLocation>
</comment>
<dbReference type="PROSITE" id="PS50262">
    <property type="entry name" value="G_PROTEIN_RECEP_F1_2"/>
    <property type="match status" value="1"/>
</dbReference>
<dbReference type="Gene3D" id="1.20.1070.10">
    <property type="entry name" value="Rhodopsin 7-helix transmembrane proteins"/>
    <property type="match status" value="1"/>
</dbReference>
<dbReference type="PROSITE" id="PS00237">
    <property type="entry name" value="G_PROTEIN_RECEP_F1_1"/>
    <property type="match status" value="1"/>
</dbReference>
<dbReference type="SUPFAM" id="SSF81321">
    <property type="entry name" value="Family A G protein-coupled receptor-like"/>
    <property type="match status" value="1"/>
</dbReference>
<feature type="transmembrane region" description="Helical" evidence="11">
    <location>
        <begin position="301"/>
        <end position="323"/>
    </location>
</feature>
<protein>
    <recommendedName>
        <fullName evidence="12">G-protein coupled receptors family 1 profile domain-containing protein</fullName>
    </recommendedName>
</protein>
<feature type="transmembrane region" description="Helical" evidence="11">
    <location>
        <begin position="335"/>
        <end position="358"/>
    </location>
</feature>
<reference evidence="13 14" key="1">
    <citation type="submission" date="2020-04" db="EMBL/GenBank/DDBJ databases">
        <authorList>
            <person name="Alioto T."/>
            <person name="Alioto T."/>
            <person name="Gomez Garrido J."/>
        </authorList>
    </citation>
    <scope>NUCLEOTIDE SEQUENCE [LARGE SCALE GENOMIC DNA]</scope>
</reference>
<evidence type="ECO:0000256" key="10">
    <source>
        <dbReference type="RuleBase" id="RU000688"/>
    </source>
</evidence>
<dbReference type="GO" id="GO:0071880">
    <property type="term" value="P:adenylate cyclase-activating adrenergic receptor signaling pathway"/>
    <property type="evidence" value="ECO:0007669"/>
    <property type="project" value="TreeGrafter"/>
</dbReference>
<evidence type="ECO:0000256" key="8">
    <source>
        <dbReference type="ARBA" id="ARBA00023170"/>
    </source>
</evidence>
<feature type="transmembrane region" description="Helical" evidence="11">
    <location>
        <begin position="111"/>
        <end position="132"/>
    </location>
</feature>
<feature type="domain" description="G-protein coupled receptors family 1 profile" evidence="12">
    <location>
        <begin position="52"/>
        <end position="355"/>
    </location>
</feature>
<evidence type="ECO:0000256" key="11">
    <source>
        <dbReference type="SAM" id="Phobius"/>
    </source>
</evidence>
<proteinExistence type="inferred from homology"/>
<dbReference type="Pfam" id="PF00001">
    <property type="entry name" value="7tm_1"/>
    <property type="match status" value="1"/>
</dbReference>
<keyword evidence="9 10" id="KW-0807">Transducer</keyword>
<feature type="transmembrane region" description="Helical" evidence="11">
    <location>
        <begin position="72"/>
        <end position="91"/>
    </location>
</feature>
<dbReference type="InterPro" id="IPR017452">
    <property type="entry name" value="GPCR_Rhodpsn_7TM"/>
</dbReference>
<dbReference type="OrthoDB" id="5957871at2759"/>
<sequence length="417" mass="46755">MNASEANLTLAAANATDAAMERPPTAADILSSVDNVVLATVLLLFSVATVFGNGLVIAAVVRERYLHTATNFFILSLAVADCLVGLVVMPFSAVYEVLEKQWLFGVNWCDVWRSLDVLFSTASILNLCVVSLDRYWAITDPLTYPNRMSNKRAIVLIATVWLCSSLISFPAIVWWRMDREGPVPDFKCPFTENLGYLLFSSTISFYLPLFVMVFTYCRIYRAAAIQTRSLKLGSKQVMMGSSELELTLRIHRGGTHGSGSSQEGGRCDESSCNRVASKNVRNFSFSRRLAKFAKEKKAAKTLGIVMGVFIVCWLPFFVVNLLSGMCRSCIEHEELVSAIVTWLGWINSSMNPVIYACWSRDFRRAFARILCVCCPRRVRRRYQATLRPRASQRFSSGRFYSSCALHHASNSCQKTYI</sequence>
<evidence type="ECO:0000313" key="13">
    <source>
        <dbReference type="EMBL" id="CAB3364601.1"/>
    </source>
</evidence>
<comment type="caution">
    <text evidence="13">The sequence shown here is derived from an EMBL/GenBank/DDBJ whole genome shotgun (WGS) entry which is preliminary data.</text>
</comment>
<keyword evidence="7 11" id="KW-0472">Membrane</keyword>
<evidence type="ECO:0000256" key="1">
    <source>
        <dbReference type="ARBA" id="ARBA00004651"/>
    </source>
</evidence>
<comment type="similarity">
    <text evidence="2 10">Belongs to the G-protein coupled receptor 1 family.</text>
</comment>
<evidence type="ECO:0000256" key="6">
    <source>
        <dbReference type="ARBA" id="ARBA00023040"/>
    </source>
</evidence>
<evidence type="ECO:0000256" key="9">
    <source>
        <dbReference type="ARBA" id="ARBA00023224"/>
    </source>
</evidence>
<keyword evidence="14" id="KW-1185">Reference proteome</keyword>
<dbReference type="PANTHER" id="PTHR24248:SF185">
    <property type="entry name" value="DOPAMINE RECEPTOR 2"/>
    <property type="match status" value="1"/>
</dbReference>
<name>A0A8S1C8I7_9INSE</name>
<keyword evidence="4 10" id="KW-0812">Transmembrane</keyword>
<dbReference type="PRINTS" id="PR00237">
    <property type="entry name" value="GPCRRHODOPSN"/>
</dbReference>
<dbReference type="GO" id="GO:0004935">
    <property type="term" value="F:adrenergic receptor activity"/>
    <property type="evidence" value="ECO:0007669"/>
    <property type="project" value="InterPro"/>
</dbReference>
<dbReference type="PANTHER" id="PTHR24248">
    <property type="entry name" value="ADRENERGIC RECEPTOR-RELATED G-PROTEIN COUPLED RECEPTOR"/>
    <property type="match status" value="1"/>
</dbReference>
<dbReference type="EMBL" id="CADEPI010000017">
    <property type="protein sequence ID" value="CAB3364601.1"/>
    <property type="molecule type" value="Genomic_DNA"/>
</dbReference>
<dbReference type="InterPro" id="IPR000276">
    <property type="entry name" value="GPCR_Rhodpsn"/>
</dbReference>
<evidence type="ECO:0000256" key="2">
    <source>
        <dbReference type="ARBA" id="ARBA00010663"/>
    </source>
</evidence>
<dbReference type="PRINTS" id="PR01103">
    <property type="entry name" value="ADRENERGICR"/>
</dbReference>
<dbReference type="GO" id="GO:0005886">
    <property type="term" value="C:plasma membrane"/>
    <property type="evidence" value="ECO:0007669"/>
    <property type="project" value="UniProtKB-SubCell"/>
</dbReference>
<dbReference type="SMART" id="SM01381">
    <property type="entry name" value="7TM_GPCR_Srsx"/>
    <property type="match status" value="1"/>
</dbReference>
<feature type="transmembrane region" description="Helical" evidence="11">
    <location>
        <begin position="195"/>
        <end position="219"/>
    </location>
</feature>
<dbReference type="GO" id="GO:0043410">
    <property type="term" value="P:positive regulation of MAPK cascade"/>
    <property type="evidence" value="ECO:0007669"/>
    <property type="project" value="TreeGrafter"/>
</dbReference>
<accession>A0A8S1C8I7</accession>
<feature type="transmembrane region" description="Helical" evidence="11">
    <location>
        <begin position="153"/>
        <end position="175"/>
    </location>
</feature>
<gene>
    <name evidence="13" type="ORF">CLODIP_2_CD03537</name>
</gene>
<keyword evidence="8 10" id="KW-0675">Receptor</keyword>
<evidence type="ECO:0000259" key="12">
    <source>
        <dbReference type="PROSITE" id="PS50262"/>
    </source>
</evidence>
<keyword evidence="5 11" id="KW-1133">Transmembrane helix</keyword>
<dbReference type="InterPro" id="IPR002233">
    <property type="entry name" value="ADR_fam"/>
</dbReference>
<evidence type="ECO:0000256" key="7">
    <source>
        <dbReference type="ARBA" id="ARBA00023136"/>
    </source>
</evidence>
<dbReference type="CDD" id="cd15067">
    <property type="entry name" value="7tmA_Dop1R2-like"/>
    <property type="match status" value="1"/>
</dbReference>
<dbReference type="AlphaFoldDB" id="A0A8S1C8I7"/>
<evidence type="ECO:0000256" key="3">
    <source>
        <dbReference type="ARBA" id="ARBA00022475"/>
    </source>
</evidence>